<proteinExistence type="predicted"/>
<accession>A0A7S0FQH2</accession>
<evidence type="ECO:0000256" key="1">
    <source>
        <dbReference type="SAM" id="MobiDB-lite"/>
    </source>
</evidence>
<keyword evidence="2" id="KW-0812">Transmembrane</keyword>
<dbReference type="EMBL" id="HBEG01034285">
    <property type="protein sequence ID" value="CAD8372601.1"/>
    <property type="molecule type" value="Transcribed_RNA"/>
</dbReference>
<feature type="transmembrane region" description="Helical" evidence="2">
    <location>
        <begin position="74"/>
        <end position="98"/>
    </location>
</feature>
<reference evidence="3" key="1">
    <citation type="submission" date="2021-01" db="EMBL/GenBank/DDBJ databases">
        <authorList>
            <person name="Corre E."/>
            <person name="Pelletier E."/>
            <person name="Niang G."/>
            <person name="Scheremetjew M."/>
            <person name="Finn R."/>
            <person name="Kale V."/>
            <person name="Holt S."/>
            <person name="Cochrane G."/>
            <person name="Meng A."/>
            <person name="Brown T."/>
            <person name="Cohen L."/>
        </authorList>
    </citation>
    <scope>NUCLEOTIDE SEQUENCE</scope>
    <source>
        <strain evidence="3">Pbaha01</strain>
    </source>
</reference>
<evidence type="ECO:0000313" key="3">
    <source>
        <dbReference type="EMBL" id="CAD8372601.1"/>
    </source>
</evidence>
<dbReference type="AlphaFoldDB" id="A0A7S0FQH2"/>
<evidence type="ECO:0000256" key="2">
    <source>
        <dbReference type="SAM" id="Phobius"/>
    </source>
</evidence>
<keyword evidence="2" id="KW-0472">Membrane</keyword>
<organism evidence="3">
    <name type="scientific">Pyrodinium bahamense</name>
    <dbReference type="NCBI Taxonomy" id="73915"/>
    <lineage>
        <taxon>Eukaryota</taxon>
        <taxon>Sar</taxon>
        <taxon>Alveolata</taxon>
        <taxon>Dinophyceae</taxon>
        <taxon>Gonyaulacales</taxon>
        <taxon>Pyrocystaceae</taxon>
        <taxon>Pyrodinium</taxon>
    </lineage>
</organism>
<sequence>MGAIASVIGAVVSLLGTAVSLAAASFGVVFTSTGISFMIAEGLGIVAEAYEGVEKLSEETLKHITEGEKLWIKVASGVILAPFLFALWSASFIFLLSYRNVFASKVCMQVLPAVACVHLAAMICAPRIWWMAVRISFLASPVVGWALNKAGESMPRVVPVEMAPPEDTGEEEPDPVLDGPTQVD</sequence>
<protein>
    <submittedName>
        <fullName evidence="3">Uncharacterized protein</fullName>
    </submittedName>
</protein>
<keyword evidence="2" id="KW-1133">Transmembrane helix</keyword>
<name>A0A7S0FQH2_9DINO</name>
<feature type="transmembrane region" description="Helical" evidence="2">
    <location>
        <begin position="110"/>
        <end position="130"/>
    </location>
</feature>
<feature type="region of interest" description="Disordered" evidence="1">
    <location>
        <begin position="160"/>
        <end position="184"/>
    </location>
</feature>
<gene>
    <name evidence="3" type="ORF">PBAH0796_LOCUS20954</name>
</gene>